<evidence type="ECO:0000313" key="3">
    <source>
        <dbReference type="Proteomes" id="UP000076798"/>
    </source>
</evidence>
<protein>
    <submittedName>
        <fullName evidence="2">Uncharacterized protein</fullName>
    </submittedName>
</protein>
<gene>
    <name evidence="2" type="ORF">SISSUDRAFT_1050889</name>
</gene>
<reference evidence="2 3" key="1">
    <citation type="journal article" date="2016" name="Mol. Biol. Evol.">
        <title>Comparative Genomics of Early-Diverging Mushroom-Forming Fungi Provides Insights into the Origins of Lignocellulose Decay Capabilities.</title>
        <authorList>
            <person name="Nagy L.G."/>
            <person name="Riley R."/>
            <person name="Tritt A."/>
            <person name="Adam C."/>
            <person name="Daum C."/>
            <person name="Floudas D."/>
            <person name="Sun H."/>
            <person name="Yadav J.S."/>
            <person name="Pangilinan J."/>
            <person name="Larsson K.H."/>
            <person name="Matsuura K."/>
            <person name="Barry K."/>
            <person name="Labutti K."/>
            <person name="Kuo R."/>
            <person name="Ohm R.A."/>
            <person name="Bhattacharya S.S."/>
            <person name="Shirouzu T."/>
            <person name="Yoshinaga Y."/>
            <person name="Martin F.M."/>
            <person name="Grigoriev I.V."/>
            <person name="Hibbett D.S."/>
        </authorList>
    </citation>
    <scope>NUCLEOTIDE SEQUENCE [LARGE SCALE GENOMIC DNA]</scope>
    <source>
        <strain evidence="2 3">HHB10207 ss-3</strain>
    </source>
</reference>
<dbReference type="AlphaFoldDB" id="A0A166AXE9"/>
<keyword evidence="3" id="KW-1185">Reference proteome</keyword>
<dbReference type="Proteomes" id="UP000076798">
    <property type="component" value="Unassembled WGS sequence"/>
</dbReference>
<accession>A0A166AXE9</accession>
<name>A0A166AXE9_9AGAM</name>
<feature type="compositionally biased region" description="Polar residues" evidence="1">
    <location>
        <begin position="100"/>
        <end position="116"/>
    </location>
</feature>
<evidence type="ECO:0000256" key="1">
    <source>
        <dbReference type="SAM" id="MobiDB-lite"/>
    </source>
</evidence>
<feature type="compositionally biased region" description="Pro residues" evidence="1">
    <location>
        <begin position="77"/>
        <end position="89"/>
    </location>
</feature>
<organism evidence="2 3">
    <name type="scientific">Sistotremastrum suecicum HHB10207 ss-3</name>
    <dbReference type="NCBI Taxonomy" id="1314776"/>
    <lineage>
        <taxon>Eukaryota</taxon>
        <taxon>Fungi</taxon>
        <taxon>Dikarya</taxon>
        <taxon>Basidiomycota</taxon>
        <taxon>Agaricomycotina</taxon>
        <taxon>Agaricomycetes</taxon>
        <taxon>Sistotremastrales</taxon>
        <taxon>Sistotremastraceae</taxon>
        <taxon>Sistotremastrum</taxon>
    </lineage>
</organism>
<dbReference type="EMBL" id="KV428128">
    <property type="protein sequence ID" value="KZT35780.1"/>
    <property type="molecule type" value="Genomic_DNA"/>
</dbReference>
<proteinExistence type="predicted"/>
<evidence type="ECO:0000313" key="2">
    <source>
        <dbReference type="EMBL" id="KZT35780.1"/>
    </source>
</evidence>
<feature type="region of interest" description="Disordered" evidence="1">
    <location>
        <begin position="66"/>
        <end position="116"/>
    </location>
</feature>
<sequence>MAARSSHASPAISPDKRLGLNPNWVHFPGAPSGSENGGKGLNRNENNVIEPERLTIFDRLGEVRPPLKLSQRMAPASPAPYSPPPPSSPSTPDSMRTKTQKTMFVQQPIRSSVSLS</sequence>
<feature type="region of interest" description="Disordered" evidence="1">
    <location>
        <begin position="1"/>
        <end position="49"/>
    </location>
</feature>